<dbReference type="InterPro" id="IPR032118">
    <property type="entry name" value="Phage_holin_HP1"/>
</dbReference>
<organism evidence="2 3">
    <name type="scientific">Aromatoleum aromaticum (strain DSM 19018 / LMG 30748 / EbN1)</name>
    <name type="common">Azoarcus sp. (strain EbN1)</name>
    <dbReference type="NCBI Taxonomy" id="76114"/>
    <lineage>
        <taxon>Bacteria</taxon>
        <taxon>Pseudomonadati</taxon>
        <taxon>Pseudomonadota</taxon>
        <taxon>Betaproteobacteria</taxon>
        <taxon>Rhodocyclales</taxon>
        <taxon>Rhodocyclaceae</taxon>
        <taxon>Aromatoleum</taxon>
    </lineage>
</organism>
<dbReference type="Proteomes" id="UP000006552">
    <property type="component" value="Chromosome"/>
</dbReference>
<dbReference type="HOGENOM" id="CLU_174839_0_0_4"/>
<dbReference type="EMBL" id="CR555306">
    <property type="protein sequence ID" value="CAI10227.1"/>
    <property type="molecule type" value="Genomic_DNA"/>
</dbReference>
<accession>Q5NXI7</accession>
<sequence>MNKKKEPPMPDKASAAITYTAAGSTVILGMTANEFAALGGLAIAGLAFVTNAVITWWYKREHLKIARARAQLEDDSDE</sequence>
<reference evidence="2 3" key="1">
    <citation type="journal article" date="2005" name="Arch. Microbiol.">
        <title>The genome sequence of an anaerobic aromatic-degrading denitrifying bacterium, strain EbN1.</title>
        <authorList>
            <person name="Rabus R."/>
            <person name="Kube M."/>
            <person name="Heider J."/>
            <person name="Beck A."/>
            <person name="Heitmann K."/>
            <person name="Widdel F."/>
            <person name="Reinhardt R."/>
        </authorList>
    </citation>
    <scope>NUCLEOTIDE SEQUENCE [LARGE SCALE GENOMIC DNA]</scope>
    <source>
        <strain evidence="2 3">EbN1</strain>
    </source>
</reference>
<keyword evidence="3" id="KW-1185">Reference proteome</keyword>
<feature type="transmembrane region" description="Helical" evidence="1">
    <location>
        <begin position="12"/>
        <end position="30"/>
    </location>
</feature>
<keyword evidence="1" id="KW-0472">Membrane</keyword>
<gene>
    <name evidence="2" type="ORF">ebB248</name>
</gene>
<keyword evidence="1" id="KW-1133">Transmembrane helix</keyword>
<dbReference type="KEGG" id="eba:ebB248"/>
<dbReference type="AlphaFoldDB" id="Q5NXI7"/>
<dbReference type="eggNOG" id="ENOG5033KAC">
    <property type="taxonomic scope" value="Bacteria"/>
</dbReference>
<proteinExistence type="predicted"/>
<evidence type="ECO:0000313" key="3">
    <source>
        <dbReference type="Proteomes" id="UP000006552"/>
    </source>
</evidence>
<keyword evidence="1" id="KW-0812">Transmembrane</keyword>
<dbReference type="STRING" id="76114.ebB248"/>
<evidence type="ECO:0000313" key="2">
    <source>
        <dbReference type="EMBL" id="CAI10227.1"/>
    </source>
</evidence>
<feature type="transmembrane region" description="Helical" evidence="1">
    <location>
        <begin position="36"/>
        <end position="58"/>
    </location>
</feature>
<dbReference type="Pfam" id="PF16080">
    <property type="entry name" value="Phage_holin_2_3"/>
    <property type="match status" value="1"/>
</dbReference>
<name>Q5NXI7_AROAE</name>
<evidence type="ECO:0000256" key="1">
    <source>
        <dbReference type="SAM" id="Phobius"/>
    </source>
</evidence>
<protein>
    <recommendedName>
        <fullName evidence="4">Holin</fullName>
    </recommendedName>
</protein>
<evidence type="ECO:0008006" key="4">
    <source>
        <dbReference type="Google" id="ProtNLM"/>
    </source>
</evidence>